<reference evidence="1" key="1">
    <citation type="submission" date="2023-04" db="EMBL/GenBank/DDBJ databases">
        <title>Phytophthora fragariaefolia NBRC 109709.</title>
        <authorList>
            <person name="Ichikawa N."/>
            <person name="Sato H."/>
            <person name="Tonouchi N."/>
        </authorList>
    </citation>
    <scope>NUCLEOTIDE SEQUENCE</scope>
    <source>
        <strain evidence="1">NBRC 109709</strain>
    </source>
</reference>
<sequence>MSENELAQKKAKTKCKLADKLKAKNRKPATSFVGAVGVLQPDRVVQRVDVQVASPTYSPTTPASDDECELALQRLPARLVGHVGASTTACTPCRNVMCIANAQVNIISLGYMQMDGKFKLVCSDDQRTAWLSKPGTSLRFDIQHLSPAGEACGWSNGECGAHEDCRLEEYDGAAASALRPFEHDCCEGDGKQTESWGKD</sequence>
<keyword evidence="2" id="KW-1185">Reference proteome</keyword>
<proteinExistence type="predicted"/>
<gene>
    <name evidence="1" type="ORF">Pfra01_001214700</name>
</gene>
<accession>A0A9W6XJZ7</accession>
<dbReference type="AlphaFoldDB" id="A0A9W6XJZ7"/>
<evidence type="ECO:0000313" key="2">
    <source>
        <dbReference type="Proteomes" id="UP001165121"/>
    </source>
</evidence>
<dbReference type="Proteomes" id="UP001165121">
    <property type="component" value="Unassembled WGS sequence"/>
</dbReference>
<dbReference type="EMBL" id="BSXT01001223">
    <property type="protein sequence ID" value="GMF40059.1"/>
    <property type="molecule type" value="Genomic_DNA"/>
</dbReference>
<protein>
    <submittedName>
        <fullName evidence="1">Unnamed protein product</fullName>
    </submittedName>
</protein>
<dbReference type="OrthoDB" id="10628944at2759"/>
<organism evidence="1 2">
    <name type="scientific">Phytophthora fragariaefolia</name>
    <dbReference type="NCBI Taxonomy" id="1490495"/>
    <lineage>
        <taxon>Eukaryota</taxon>
        <taxon>Sar</taxon>
        <taxon>Stramenopiles</taxon>
        <taxon>Oomycota</taxon>
        <taxon>Peronosporomycetes</taxon>
        <taxon>Peronosporales</taxon>
        <taxon>Peronosporaceae</taxon>
        <taxon>Phytophthora</taxon>
    </lineage>
</organism>
<evidence type="ECO:0000313" key="1">
    <source>
        <dbReference type="EMBL" id="GMF40059.1"/>
    </source>
</evidence>
<name>A0A9W6XJZ7_9STRA</name>
<comment type="caution">
    <text evidence="1">The sequence shown here is derived from an EMBL/GenBank/DDBJ whole genome shotgun (WGS) entry which is preliminary data.</text>
</comment>